<dbReference type="PANTHER" id="PTHR43740:SF2">
    <property type="entry name" value="LEUCINE--TRNA LIGASE, MITOCHONDRIAL"/>
    <property type="match status" value="1"/>
</dbReference>
<evidence type="ECO:0000256" key="5">
    <source>
        <dbReference type="ARBA" id="ARBA00022840"/>
    </source>
</evidence>
<dbReference type="GO" id="GO:0005524">
    <property type="term" value="F:ATP binding"/>
    <property type="evidence" value="ECO:0007669"/>
    <property type="project" value="UniProtKB-UniRule"/>
</dbReference>
<dbReference type="InterPro" id="IPR025709">
    <property type="entry name" value="Leu_tRNA-synth_edit"/>
</dbReference>
<dbReference type="InterPro" id="IPR009008">
    <property type="entry name" value="Val/Leu/Ile-tRNA-synth_edit"/>
</dbReference>
<evidence type="ECO:0000256" key="9">
    <source>
        <dbReference type="HAMAP-Rule" id="MF_00049"/>
    </source>
</evidence>
<comment type="similarity">
    <text evidence="1 9 10">Belongs to the class-I aminoacyl-tRNA synthetase family.</text>
</comment>
<dbReference type="GO" id="GO:0004823">
    <property type="term" value="F:leucine-tRNA ligase activity"/>
    <property type="evidence" value="ECO:0007669"/>
    <property type="project" value="UniProtKB-UniRule"/>
</dbReference>
<accession>A0A0R1LZD4</accession>
<evidence type="ECO:0000256" key="2">
    <source>
        <dbReference type="ARBA" id="ARBA00022490"/>
    </source>
</evidence>
<feature type="domain" description="Leucyl-tRNA synthetase editing" evidence="14">
    <location>
        <begin position="184"/>
        <end position="365"/>
    </location>
</feature>
<evidence type="ECO:0000256" key="1">
    <source>
        <dbReference type="ARBA" id="ARBA00005594"/>
    </source>
</evidence>
<dbReference type="Pfam" id="PF09334">
    <property type="entry name" value="tRNA-synt_1g"/>
    <property type="match status" value="1"/>
</dbReference>
<evidence type="ECO:0000259" key="13">
    <source>
        <dbReference type="Pfam" id="PF09334"/>
    </source>
</evidence>
<dbReference type="FunFam" id="1.10.730.10:FF:000011">
    <property type="entry name" value="Leucine--tRNA ligase chloroplastic/mitochondrial"/>
    <property type="match status" value="1"/>
</dbReference>
<dbReference type="GO" id="GO:0002161">
    <property type="term" value="F:aminoacyl-tRNA deacylase activity"/>
    <property type="evidence" value="ECO:0007669"/>
    <property type="project" value="InterPro"/>
</dbReference>
<evidence type="ECO:0000256" key="7">
    <source>
        <dbReference type="ARBA" id="ARBA00023146"/>
    </source>
</evidence>
<keyword evidence="6 9" id="KW-0648">Protein biosynthesis</keyword>
<dbReference type="PRINTS" id="PR00985">
    <property type="entry name" value="TRNASYNTHLEU"/>
</dbReference>
<dbReference type="PANTHER" id="PTHR43740">
    <property type="entry name" value="LEUCYL-TRNA SYNTHETASE"/>
    <property type="match status" value="1"/>
</dbReference>
<dbReference type="InterPro" id="IPR009080">
    <property type="entry name" value="tRNAsynth_Ia_anticodon-bd"/>
</dbReference>
<evidence type="ECO:0000256" key="4">
    <source>
        <dbReference type="ARBA" id="ARBA00022741"/>
    </source>
</evidence>
<keyword evidence="2 9" id="KW-0963">Cytoplasm</keyword>
<dbReference type="InterPro" id="IPR002302">
    <property type="entry name" value="Leu-tRNA-ligase"/>
</dbReference>
<evidence type="ECO:0000256" key="8">
    <source>
        <dbReference type="ARBA" id="ARBA00047469"/>
    </source>
</evidence>
<dbReference type="PROSITE" id="PS00178">
    <property type="entry name" value="AA_TRNA_LIGASE_I"/>
    <property type="match status" value="1"/>
</dbReference>
<dbReference type="InterPro" id="IPR001412">
    <property type="entry name" value="aa-tRNA-synth_I_CS"/>
</dbReference>
<sequence length="770" mass="87527">MFPYPSGQGLHVGHPEGYTATDIISRMKRMQGYNVLHPMGWDAFGLPAEQYALKTGHNPKDFTAQNIKTFKRQIRSLGFSYDWDREINTTDPSYYKWTQWIFEQLYKKGLAYEDKIMVNWAPDFMGGTVVANEEVIDGKTERGGYPVYRVPMRQWVLRITKYADRLIDDLDDLDWPESIKEQQRNWIGRSEGASVFFKVAGQDDKQVEVYTTRPDTLFGASYMVLAPEHELVDQITTPDHAEEVAAYKKQIESRSDLERTDLNKNKTGVFTGAYGINPINGEQLPIWIGDYVLASYGTGAIMAVPAHDDRDYEFAKKFDLPIKPVIEGGNIEEAAFTEDGPHINSGFLNGMDKKTAIKAAIDWLEEHDAGKKKVNYRLRDWIFSRQRYWGEPIPVIHWEDGETTLVPEDELPLRLPKAKQLEPSGTGESPLANLDDWVNVVDENGRKGKRETNTMPQWAGSSWYFLRYVDPTNDKMVADPEKLKYWMPVDLYIGGAEHAVLHLLYARFWHKFLYDLGVVPTKEPFQKLVNQGMILGTNHEKMSKSKGNVINPDEIVDAYGADTLRVYEMFMGPLDAAKPWSTEGIAGAHRWLDRVWRLIVDDNNHLRDRVTTFNDGSLDLIYNQTVKTVTEDMAALRFNVAISQMMVFVNEAFKADSLPLVYMEGLVKMLSPIAPHITEELWALMGHDKTITYATWPTYDESKLVVDEVELAVQVNGKVRGHVVVAAKATKDEIQDAALADETVKAYLEGHEVKKVIVVPNKIVNIVVAG</sequence>
<dbReference type="GO" id="GO:0005829">
    <property type="term" value="C:cytosol"/>
    <property type="evidence" value="ECO:0007669"/>
    <property type="project" value="TreeGrafter"/>
</dbReference>
<comment type="subcellular location">
    <subcellularLocation>
        <location evidence="9">Cytoplasm</location>
    </subcellularLocation>
</comment>
<keyword evidence="4 9" id="KW-0547">Nucleotide-binding</keyword>
<comment type="catalytic activity">
    <reaction evidence="8 9">
        <text>tRNA(Leu) + L-leucine + ATP = L-leucyl-tRNA(Leu) + AMP + diphosphate</text>
        <dbReference type="Rhea" id="RHEA:11688"/>
        <dbReference type="Rhea" id="RHEA-COMP:9613"/>
        <dbReference type="Rhea" id="RHEA-COMP:9622"/>
        <dbReference type="ChEBI" id="CHEBI:30616"/>
        <dbReference type="ChEBI" id="CHEBI:33019"/>
        <dbReference type="ChEBI" id="CHEBI:57427"/>
        <dbReference type="ChEBI" id="CHEBI:78442"/>
        <dbReference type="ChEBI" id="CHEBI:78494"/>
        <dbReference type="ChEBI" id="CHEBI:456215"/>
        <dbReference type="EC" id="6.1.1.4"/>
    </reaction>
</comment>
<feature type="short sequence motif" description="'KMSKS' region" evidence="9">
    <location>
        <begin position="541"/>
        <end position="545"/>
    </location>
</feature>
<keyword evidence="7 9" id="KW-0030">Aminoacyl-tRNA synthetase</keyword>
<proteinExistence type="inferred from homology"/>
<dbReference type="Gene3D" id="1.10.730.10">
    <property type="entry name" value="Isoleucyl-tRNA Synthetase, Domain 1"/>
    <property type="match status" value="1"/>
</dbReference>
<dbReference type="FunFam" id="3.40.50.620:FF:000056">
    <property type="entry name" value="Leucine--tRNA ligase"/>
    <property type="match status" value="1"/>
</dbReference>
<organism evidence="15 16">
    <name type="scientific">Secundilactobacillus odoratitofui DSM 19909 = JCM 15043</name>
    <dbReference type="NCBI Taxonomy" id="1423776"/>
    <lineage>
        <taxon>Bacteria</taxon>
        <taxon>Bacillati</taxon>
        <taxon>Bacillota</taxon>
        <taxon>Bacilli</taxon>
        <taxon>Lactobacillales</taxon>
        <taxon>Lactobacillaceae</taxon>
        <taxon>Secundilactobacillus</taxon>
    </lineage>
</organism>
<dbReference type="EC" id="6.1.1.4" evidence="9"/>
<evidence type="ECO:0000259" key="12">
    <source>
        <dbReference type="Pfam" id="PF08264"/>
    </source>
</evidence>
<comment type="caution">
    <text evidence="15">The sequence shown here is derived from an EMBL/GenBank/DDBJ whole genome shotgun (WGS) entry which is preliminary data.</text>
</comment>
<dbReference type="STRING" id="1423776.FD04_GL000683"/>
<dbReference type="SUPFAM" id="SSF52374">
    <property type="entry name" value="Nucleotidylyl transferase"/>
    <property type="match status" value="1"/>
</dbReference>
<evidence type="ECO:0000259" key="14">
    <source>
        <dbReference type="Pfam" id="PF13603"/>
    </source>
</evidence>
<dbReference type="InterPro" id="IPR002300">
    <property type="entry name" value="aa-tRNA-synth_Ia"/>
</dbReference>
<dbReference type="Pfam" id="PF13603">
    <property type="entry name" value="tRNA-synt_1_2"/>
    <property type="match status" value="1"/>
</dbReference>
<dbReference type="InterPro" id="IPR015413">
    <property type="entry name" value="Methionyl/Leucyl_tRNA_Synth"/>
</dbReference>
<feature type="domain" description="Aminoacyl-tRNA synthetase class Ia" evidence="11">
    <location>
        <begin position="378"/>
        <end position="567"/>
    </location>
</feature>
<feature type="domain" description="Methionyl/Leucyl tRNA synthetase" evidence="13">
    <location>
        <begin position="2"/>
        <end position="121"/>
    </location>
</feature>
<dbReference type="PATRIC" id="fig|1423776.4.peg.686"/>
<dbReference type="AlphaFoldDB" id="A0A0R1LZD4"/>
<name>A0A0R1LZD4_9LACO</name>
<dbReference type="SUPFAM" id="SSF50677">
    <property type="entry name" value="ValRS/IleRS/LeuRS editing domain"/>
    <property type="match status" value="1"/>
</dbReference>
<keyword evidence="16" id="KW-1185">Reference proteome</keyword>
<dbReference type="FunFam" id="3.10.20.590:FF:000001">
    <property type="entry name" value="Leucine--tRNA ligase"/>
    <property type="match status" value="1"/>
</dbReference>
<feature type="domain" description="Methionyl/Valyl/Leucyl/Isoleucyl-tRNA synthetase anticodon-binding" evidence="12">
    <location>
        <begin position="622"/>
        <end position="732"/>
    </location>
</feature>
<gene>
    <name evidence="9" type="primary">leuS</name>
    <name evidence="15" type="ORF">FD04_GL000683</name>
</gene>
<evidence type="ECO:0000256" key="10">
    <source>
        <dbReference type="RuleBase" id="RU363035"/>
    </source>
</evidence>
<dbReference type="Pfam" id="PF00133">
    <property type="entry name" value="tRNA-synt_1"/>
    <property type="match status" value="1"/>
</dbReference>
<dbReference type="Gene3D" id="3.10.20.590">
    <property type="match status" value="1"/>
</dbReference>
<dbReference type="NCBIfam" id="TIGR00396">
    <property type="entry name" value="leuS_bact"/>
    <property type="match status" value="1"/>
</dbReference>
<evidence type="ECO:0000259" key="11">
    <source>
        <dbReference type="Pfam" id="PF00133"/>
    </source>
</evidence>
<dbReference type="Gene3D" id="3.40.50.620">
    <property type="entry name" value="HUPs"/>
    <property type="match status" value="2"/>
</dbReference>
<dbReference type="CDD" id="cd00812">
    <property type="entry name" value="LeuRS_core"/>
    <property type="match status" value="1"/>
</dbReference>
<keyword evidence="3 9" id="KW-0436">Ligase</keyword>
<comment type="caution">
    <text evidence="9">Lacks conserved residue(s) required for the propagation of feature annotation.</text>
</comment>
<evidence type="ECO:0000256" key="3">
    <source>
        <dbReference type="ARBA" id="ARBA00022598"/>
    </source>
</evidence>
<dbReference type="FunFam" id="3.40.50.620:FF:000077">
    <property type="entry name" value="Leucine--tRNA ligase"/>
    <property type="match status" value="1"/>
</dbReference>
<reference evidence="15 16" key="1">
    <citation type="journal article" date="2015" name="Genome Announc.">
        <title>Expanding the biotechnology potential of lactobacilli through comparative genomics of 213 strains and associated genera.</title>
        <authorList>
            <person name="Sun Z."/>
            <person name="Harris H.M."/>
            <person name="McCann A."/>
            <person name="Guo C."/>
            <person name="Argimon S."/>
            <person name="Zhang W."/>
            <person name="Yang X."/>
            <person name="Jeffery I.B."/>
            <person name="Cooney J.C."/>
            <person name="Kagawa T.F."/>
            <person name="Liu W."/>
            <person name="Song Y."/>
            <person name="Salvetti E."/>
            <person name="Wrobel A."/>
            <person name="Rasinkangas P."/>
            <person name="Parkhill J."/>
            <person name="Rea M.C."/>
            <person name="O'Sullivan O."/>
            <person name="Ritari J."/>
            <person name="Douillard F.P."/>
            <person name="Paul Ross R."/>
            <person name="Yang R."/>
            <person name="Briner A.E."/>
            <person name="Felis G.E."/>
            <person name="de Vos W.M."/>
            <person name="Barrangou R."/>
            <person name="Klaenhammer T.R."/>
            <person name="Caufield P.W."/>
            <person name="Cui Y."/>
            <person name="Zhang H."/>
            <person name="O'Toole P.W."/>
        </authorList>
    </citation>
    <scope>NUCLEOTIDE SEQUENCE [LARGE SCALE GENOMIC DNA]</scope>
    <source>
        <strain evidence="15 16">DSM 19909</strain>
    </source>
</reference>
<dbReference type="InterPro" id="IPR014729">
    <property type="entry name" value="Rossmann-like_a/b/a_fold"/>
</dbReference>
<protein>
    <recommendedName>
        <fullName evidence="9">Leucine--tRNA ligase</fullName>
        <ecNumber evidence="9">6.1.1.4</ecNumber>
    </recommendedName>
    <alternativeName>
        <fullName evidence="9">Leucyl-tRNA synthetase</fullName>
        <shortName evidence="9">LeuRS</shortName>
    </alternativeName>
</protein>
<evidence type="ECO:0000256" key="6">
    <source>
        <dbReference type="ARBA" id="ARBA00022917"/>
    </source>
</evidence>
<dbReference type="GO" id="GO:0006429">
    <property type="term" value="P:leucyl-tRNA aminoacylation"/>
    <property type="evidence" value="ECO:0007669"/>
    <property type="project" value="UniProtKB-UniRule"/>
</dbReference>
<keyword evidence="5 9" id="KW-0067">ATP-binding</keyword>
<dbReference type="HAMAP" id="MF_00049_B">
    <property type="entry name" value="Leu_tRNA_synth_B"/>
    <property type="match status" value="1"/>
</dbReference>
<dbReference type="InterPro" id="IPR013155">
    <property type="entry name" value="M/V/L/I-tRNA-synth_anticd-bd"/>
</dbReference>
<feature type="binding site" evidence="9">
    <location>
        <position position="544"/>
    </location>
    <ligand>
        <name>ATP</name>
        <dbReference type="ChEBI" id="CHEBI:30616"/>
    </ligand>
</feature>
<evidence type="ECO:0000313" key="15">
    <source>
        <dbReference type="EMBL" id="KRK97714.1"/>
    </source>
</evidence>
<dbReference type="SUPFAM" id="SSF47323">
    <property type="entry name" value="Anticodon-binding domain of a subclass of class I aminoacyl-tRNA synthetases"/>
    <property type="match status" value="1"/>
</dbReference>
<dbReference type="Pfam" id="PF08264">
    <property type="entry name" value="Anticodon_1"/>
    <property type="match status" value="1"/>
</dbReference>
<dbReference type="Proteomes" id="UP000051160">
    <property type="component" value="Unassembled WGS sequence"/>
</dbReference>
<dbReference type="EMBL" id="AZEE01000028">
    <property type="protein sequence ID" value="KRK97714.1"/>
    <property type="molecule type" value="Genomic_DNA"/>
</dbReference>
<dbReference type="CDD" id="cd07958">
    <property type="entry name" value="Anticodon_Ia_Leu_BEm"/>
    <property type="match status" value="1"/>
</dbReference>
<evidence type="ECO:0000313" key="16">
    <source>
        <dbReference type="Proteomes" id="UP000051160"/>
    </source>
</evidence>